<organism evidence="9 10">
    <name type="scientific">Acyrthosiphon pisum</name>
    <name type="common">Pea aphid</name>
    <dbReference type="NCBI Taxonomy" id="7029"/>
    <lineage>
        <taxon>Eukaryota</taxon>
        <taxon>Metazoa</taxon>
        <taxon>Ecdysozoa</taxon>
        <taxon>Arthropoda</taxon>
        <taxon>Hexapoda</taxon>
        <taxon>Insecta</taxon>
        <taxon>Pterygota</taxon>
        <taxon>Neoptera</taxon>
        <taxon>Paraneoptera</taxon>
        <taxon>Hemiptera</taxon>
        <taxon>Sternorrhyncha</taxon>
        <taxon>Aphidomorpha</taxon>
        <taxon>Aphidoidea</taxon>
        <taxon>Aphididae</taxon>
        <taxon>Macrosiphini</taxon>
        <taxon>Acyrthosiphon</taxon>
    </lineage>
</organism>
<dbReference type="AlphaFoldDB" id="A0A8R2A8A5"/>
<evidence type="ECO:0000256" key="6">
    <source>
        <dbReference type="ARBA" id="ARBA00023306"/>
    </source>
</evidence>
<keyword evidence="10" id="KW-1185">Reference proteome</keyword>
<evidence type="ECO:0000313" key="10">
    <source>
        <dbReference type="Proteomes" id="UP000007819"/>
    </source>
</evidence>
<dbReference type="InterPro" id="IPR004939">
    <property type="entry name" value="APC_su10/DOC_dom"/>
</dbReference>
<keyword evidence="3 7" id="KW-0132">Cell division</keyword>
<keyword evidence="4 7" id="KW-0498">Mitosis</keyword>
<evidence type="ECO:0000259" key="8">
    <source>
        <dbReference type="PROSITE" id="PS51284"/>
    </source>
</evidence>
<proteinExistence type="inferred from homology"/>
<evidence type="ECO:0000256" key="2">
    <source>
        <dbReference type="ARBA" id="ARBA00013927"/>
    </source>
</evidence>
<evidence type="ECO:0000313" key="9">
    <source>
        <dbReference type="EnsemblMetazoa" id="XP_001952000.1"/>
    </source>
</evidence>
<evidence type="ECO:0000256" key="3">
    <source>
        <dbReference type="ARBA" id="ARBA00022618"/>
    </source>
</evidence>
<dbReference type="PANTHER" id="PTHR12936:SF0">
    <property type="entry name" value="ANAPHASE-PROMOTING COMPLEX SUBUNIT 10"/>
    <property type="match status" value="1"/>
</dbReference>
<keyword evidence="5 7" id="KW-0833">Ubl conjugation pathway</keyword>
<evidence type="ECO:0000256" key="5">
    <source>
        <dbReference type="ARBA" id="ARBA00022786"/>
    </source>
</evidence>
<sequence length="188" mass="21655">MSTSDDIGLLCLETIDPMRDVRAGLVREVGSLAIWSVSSCKSGFGVNQLRDDNIETYWQSCGQLPHLVNIQFRRKTIVSDVYIYVNHRLDESYTPNIISIRAGTNFNDLQEVELVELLEPYNWIRIKIKDIRNLSLKTYLLQIAVLKNHQNGNNCHIRLIKIHSPISTKDFLLGNFSTVEMRQYTTIK</sequence>
<dbReference type="GeneID" id="100165999"/>
<evidence type="ECO:0000256" key="4">
    <source>
        <dbReference type="ARBA" id="ARBA00022776"/>
    </source>
</evidence>
<protein>
    <recommendedName>
        <fullName evidence="2 7">Anaphase-promoting complex subunit 10</fullName>
    </recommendedName>
</protein>
<name>A0A8R2A8A5_ACYPI</name>
<comment type="function">
    <text evidence="7">Component of the anaphase promoting complex/cyclosome (APC/C), a cell cycle-regulated E3 ubiquitin-protein ligase complex that controls progression through mitosis and the G1 phase of the cell cycle.</text>
</comment>
<dbReference type="Pfam" id="PF03256">
    <property type="entry name" value="ANAPC10"/>
    <property type="match status" value="1"/>
</dbReference>
<dbReference type="Proteomes" id="UP000007819">
    <property type="component" value="Chromosome X"/>
</dbReference>
<accession>A0A8R2A8A5</accession>
<evidence type="ECO:0000256" key="7">
    <source>
        <dbReference type="PIRNR" id="PIRNR028841"/>
    </source>
</evidence>
<dbReference type="PIRSF" id="PIRSF028841">
    <property type="entry name" value="APC10_sub"/>
    <property type="match status" value="1"/>
</dbReference>
<comment type="similarity">
    <text evidence="1 7">Belongs to the APC10 family.</text>
</comment>
<dbReference type="InterPro" id="IPR008979">
    <property type="entry name" value="Galactose-bd-like_sf"/>
</dbReference>
<evidence type="ECO:0000256" key="1">
    <source>
        <dbReference type="ARBA" id="ARBA00006762"/>
    </source>
</evidence>
<feature type="domain" description="DOC" evidence="8">
    <location>
        <begin position="5"/>
        <end position="188"/>
    </location>
</feature>
<dbReference type="OrthoDB" id="24948at2759"/>
<dbReference type="EnsemblMetazoa" id="XM_001951965.5">
    <property type="protein sequence ID" value="XP_001952000.1"/>
    <property type="gene ID" value="LOC100165999"/>
</dbReference>
<reference evidence="10" key="1">
    <citation type="submission" date="2010-06" db="EMBL/GenBank/DDBJ databases">
        <authorList>
            <person name="Jiang H."/>
            <person name="Abraham K."/>
            <person name="Ali S."/>
            <person name="Alsbrooks S.L."/>
            <person name="Anim B.N."/>
            <person name="Anosike U.S."/>
            <person name="Attaway T."/>
            <person name="Bandaranaike D.P."/>
            <person name="Battles P.K."/>
            <person name="Bell S.N."/>
            <person name="Bell A.V."/>
            <person name="Beltran B."/>
            <person name="Bickham C."/>
            <person name="Bustamante Y."/>
            <person name="Caleb T."/>
            <person name="Canada A."/>
            <person name="Cardenas V."/>
            <person name="Carter K."/>
            <person name="Chacko J."/>
            <person name="Chandrabose M.N."/>
            <person name="Chavez D."/>
            <person name="Chavez A."/>
            <person name="Chen L."/>
            <person name="Chu H.-S."/>
            <person name="Claassen K.J."/>
            <person name="Cockrell R."/>
            <person name="Collins M."/>
            <person name="Cooper J.A."/>
            <person name="Cree A."/>
            <person name="Curry S.M."/>
            <person name="Da Y."/>
            <person name="Dao M.D."/>
            <person name="Das B."/>
            <person name="Davila M.-L."/>
            <person name="Davy-Carroll L."/>
            <person name="Denson S."/>
            <person name="Dinh H."/>
            <person name="Ebong V.E."/>
            <person name="Edwards J.R."/>
            <person name="Egan A."/>
            <person name="El-Daye J."/>
            <person name="Escobedo L."/>
            <person name="Fernandez S."/>
            <person name="Fernando P.R."/>
            <person name="Flagg N."/>
            <person name="Forbes L.D."/>
            <person name="Fowler R.G."/>
            <person name="Fu Q."/>
            <person name="Gabisi R.A."/>
            <person name="Ganer J."/>
            <person name="Garbino Pronczuk A."/>
            <person name="Garcia R.M."/>
            <person name="Garner T."/>
            <person name="Garrett T.E."/>
            <person name="Gonzalez D.A."/>
            <person name="Hamid H."/>
            <person name="Hawkins E.S."/>
            <person name="Hirani K."/>
            <person name="Hogues M.E."/>
            <person name="Hollins B."/>
            <person name="Hsiao C.-H."/>
            <person name="Jabil R."/>
            <person name="James M.L."/>
            <person name="Jhangiani S.N."/>
            <person name="Johnson B."/>
            <person name="Johnson Q."/>
            <person name="Joshi V."/>
            <person name="Kalu J.B."/>
            <person name="Kam C."/>
            <person name="Kashfia A."/>
            <person name="Keebler J."/>
            <person name="Kisamo H."/>
            <person name="Kovar C.L."/>
            <person name="Lago L.A."/>
            <person name="Lai C.-Y."/>
            <person name="Laidlaw J."/>
            <person name="Lara F."/>
            <person name="Le T.-K."/>
            <person name="Lee S.L."/>
            <person name="Legall F.H."/>
            <person name="Lemon S.J."/>
            <person name="Lewis L.R."/>
            <person name="Li B."/>
            <person name="Liu Y."/>
            <person name="Liu Y.-S."/>
            <person name="Lopez J."/>
            <person name="Lozado R.J."/>
            <person name="Lu J."/>
            <person name="Madu R.C."/>
            <person name="Maheshwari M."/>
            <person name="Maheshwari R."/>
            <person name="Malloy K."/>
            <person name="Martinez E."/>
            <person name="Mathew T."/>
            <person name="Mercado I.C."/>
            <person name="Mercado C."/>
            <person name="Meyer B."/>
            <person name="Montgomery K."/>
            <person name="Morgan M.B."/>
            <person name="Munidasa M."/>
            <person name="Nazareth L.V."/>
            <person name="Nelson J."/>
            <person name="Ng B.M."/>
            <person name="Nguyen N.B."/>
            <person name="Nguyen P.Q."/>
            <person name="Nguyen T."/>
            <person name="Obregon M."/>
            <person name="Okwuonu G.O."/>
            <person name="Onwere C.G."/>
            <person name="Orozco G."/>
            <person name="Parra A."/>
            <person name="Patel S."/>
            <person name="Patil S."/>
            <person name="Perez A."/>
            <person name="Perez Y."/>
            <person name="Pham C."/>
            <person name="Primus E.L."/>
            <person name="Pu L.-L."/>
            <person name="Puazo M."/>
            <person name="Qin X."/>
            <person name="Quiroz J.B."/>
            <person name="Reese J."/>
            <person name="Richards S."/>
            <person name="Rives C.M."/>
            <person name="Robberts R."/>
            <person name="Ruiz S.J."/>
            <person name="Ruiz M.J."/>
            <person name="Santibanez J."/>
            <person name="Schneider B.W."/>
            <person name="Sisson I."/>
            <person name="Smith M."/>
            <person name="Sodergren E."/>
            <person name="Song X.-Z."/>
            <person name="Song B.B."/>
            <person name="Summersgill H."/>
            <person name="Thelus R."/>
            <person name="Thornton R.D."/>
            <person name="Trejos Z.Y."/>
            <person name="Usmani K."/>
            <person name="Vattathil S."/>
            <person name="Villasana D."/>
            <person name="Walker D.L."/>
            <person name="Wang S."/>
            <person name="Wang K."/>
            <person name="White C.S."/>
            <person name="Williams A.C."/>
            <person name="Williamson J."/>
            <person name="Wilson K."/>
            <person name="Woghiren I.O."/>
            <person name="Woodworth J.R."/>
            <person name="Worley K.C."/>
            <person name="Wright R.A."/>
            <person name="Wu W."/>
            <person name="Young L."/>
            <person name="Zhang L."/>
            <person name="Zhang J."/>
            <person name="Zhu Y."/>
            <person name="Muzny D.M."/>
            <person name="Weinstock G."/>
            <person name="Gibbs R.A."/>
        </authorList>
    </citation>
    <scope>NUCLEOTIDE SEQUENCE [LARGE SCALE GENOMIC DNA]</scope>
    <source>
        <strain evidence="10">LSR1</strain>
    </source>
</reference>
<reference evidence="9" key="2">
    <citation type="submission" date="2022-06" db="UniProtKB">
        <authorList>
            <consortium name="EnsemblMetazoa"/>
        </authorList>
    </citation>
    <scope>IDENTIFICATION</scope>
</reference>
<keyword evidence="6 7" id="KW-0131">Cell cycle</keyword>
<dbReference type="PROSITE" id="PS51284">
    <property type="entry name" value="DOC"/>
    <property type="match status" value="1"/>
</dbReference>
<dbReference type="OMA" id="MPEITQY"/>
<dbReference type="InterPro" id="IPR016901">
    <property type="entry name" value="APC10/Doc1"/>
</dbReference>
<dbReference type="KEGG" id="api:100165999"/>
<dbReference type="SMART" id="SM01337">
    <property type="entry name" value="APC10"/>
    <property type="match status" value="1"/>
</dbReference>
<dbReference type="GO" id="GO:0031145">
    <property type="term" value="P:anaphase-promoting complex-dependent catabolic process"/>
    <property type="evidence" value="ECO:0007669"/>
    <property type="project" value="InterPro"/>
</dbReference>
<dbReference type="RefSeq" id="XP_001952000.1">
    <property type="nucleotide sequence ID" value="XM_001951965.4"/>
</dbReference>
<dbReference type="GO" id="GO:0051301">
    <property type="term" value="P:cell division"/>
    <property type="evidence" value="ECO:0007669"/>
    <property type="project" value="UniProtKB-KW"/>
</dbReference>
<dbReference type="GO" id="GO:0005680">
    <property type="term" value="C:anaphase-promoting complex"/>
    <property type="evidence" value="ECO:0007669"/>
    <property type="project" value="InterPro"/>
</dbReference>
<dbReference type="CDD" id="cd08366">
    <property type="entry name" value="APC10"/>
    <property type="match status" value="1"/>
</dbReference>
<dbReference type="SUPFAM" id="SSF49785">
    <property type="entry name" value="Galactose-binding domain-like"/>
    <property type="match status" value="1"/>
</dbReference>
<dbReference type="GO" id="GO:0070979">
    <property type="term" value="P:protein K11-linked ubiquitination"/>
    <property type="evidence" value="ECO:0007669"/>
    <property type="project" value="TreeGrafter"/>
</dbReference>
<dbReference type="Gene3D" id="2.60.120.260">
    <property type="entry name" value="Galactose-binding domain-like"/>
    <property type="match status" value="1"/>
</dbReference>
<dbReference type="PANTHER" id="PTHR12936">
    <property type="entry name" value="ANAPHASE-PROMOTING COMPLEX 10"/>
    <property type="match status" value="1"/>
</dbReference>